<reference evidence="1" key="1">
    <citation type="journal article" date="2013" name="Nature">
        <title>The genomes of four tapeworm species reveal adaptations to parasitism.</title>
        <authorList>
            <person name="Tsai I.J."/>
            <person name="Zarowiecki M."/>
            <person name="Holroyd N."/>
            <person name="Garciarrubio A."/>
            <person name="Sanchez-Flores A."/>
            <person name="Brooks K.L."/>
            <person name="Tracey A."/>
            <person name="Bobes R.J."/>
            <person name="Fragoso G."/>
            <person name="Sciutto E."/>
            <person name="Aslett M."/>
            <person name="Beasley H."/>
            <person name="Bennett H.M."/>
            <person name="Cai J."/>
            <person name="Camicia F."/>
            <person name="Clark R."/>
            <person name="Cucher M."/>
            <person name="De Silva N."/>
            <person name="Day T.A."/>
            <person name="Deplazes P."/>
            <person name="Estrada K."/>
            <person name="Fernandez C."/>
            <person name="Holland P.W."/>
            <person name="Hou J."/>
            <person name="Hu S."/>
            <person name="Huckvale T."/>
            <person name="Hung S.S."/>
            <person name="Kamenetzky L."/>
            <person name="Keane J.A."/>
            <person name="Kiss F."/>
            <person name="Koziol U."/>
            <person name="Lambert O."/>
            <person name="Liu K."/>
            <person name="Luo X."/>
            <person name="Luo Y."/>
            <person name="Macchiaroli N."/>
            <person name="Nichol S."/>
            <person name="Paps J."/>
            <person name="Parkinson J."/>
            <person name="Pouchkina-Stantcheva N."/>
            <person name="Riddiford N."/>
            <person name="Rosenzvit M."/>
            <person name="Salinas G."/>
            <person name="Wasmuth J.D."/>
            <person name="Zamanian M."/>
            <person name="Zheng Y."/>
            <person name="Cai X."/>
            <person name="Soberon X."/>
            <person name="Olson P.D."/>
            <person name="Laclette J.P."/>
            <person name="Brehm K."/>
            <person name="Berriman M."/>
            <person name="Garciarrubio A."/>
            <person name="Bobes R.J."/>
            <person name="Fragoso G."/>
            <person name="Sanchez-Flores A."/>
            <person name="Estrada K."/>
            <person name="Cevallos M.A."/>
            <person name="Morett E."/>
            <person name="Gonzalez V."/>
            <person name="Portillo T."/>
            <person name="Ochoa-Leyva A."/>
            <person name="Jose M.V."/>
            <person name="Sciutto E."/>
            <person name="Landa A."/>
            <person name="Jimenez L."/>
            <person name="Valdes V."/>
            <person name="Carrero J.C."/>
            <person name="Larralde C."/>
            <person name="Morales-Montor J."/>
            <person name="Limon-Lason J."/>
            <person name="Soberon X."/>
            <person name="Laclette J.P."/>
        </authorList>
    </citation>
    <scope>NUCLEOTIDE SEQUENCE [LARGE SCALE GENOMIC DNA]</scope>
</reference>
<dbReference type="AlphaFoldDB" id="A0A0S4MMP0"/>
<proteinExistence type="predicted"/>
<keyword evidence="2" id="KW-1185">Reference proteome</keyword>
<dbReference type="EMBL" id="LN902841">
    <property type="protein sequence ID" value="CUT98594.1"/>
    <property type="molecule type" value="Genomic_DNA"/>
</dbReference>
<protein>
    <submittedName>
        <fullName evidence="1">Cd151 antigen</fullName>
    </submittedName>
</protein>
<organism evidence="1 2">
    <name type="scientific">Echinococcus multilocularis</name>
    <name type="common">Fox tapeworm</name>
    <dbReference type="NCBI Taxonomy" id="6211"/>
    <lineage>
        <taxon>Eukaryota</taxon>
        <taxon>Metazoa</taxon>
        <taxon>Spiralia</taxon>
        <taxon>Lophotrochozoa</taxon>
        <taxon>Platyhelminthes</taxon>
        <taxon>Cestoda</taxon>
        <taxon>Eucestoda</taxon>
        <taxon>Cyclophyllidea</taxon>
        <taxon>Taeniidae</taxon>
        <taxon>Echinococcus</taxon>
    </lineage>
</organism>
<evidence type="ECO:0000313" key="2">
    <source>
        <dbReference type="Proteomes" id="UP000017246"/>
    </source>
</evidence>
<accession>A0A0S4MMP0</accession>
<name>A0A0S4MMP0_ECHMU</name>
<dbReference type="Proteomes" id="UP000017246">
    <property type="component" value="Unassembled WGS sequence"/>
</dbReference>
<evidence type="ECO:0000313" key="1">
    <source>
        <dbReference type="EMBL" id="CUT98594.1"/>
    </source>
</evidence>
<reference evidence="1" key="2">
    <citation type="submission" date="2015-11" db="EMBL/GenBank/DDBJ databases">
        <authorList>
            <person name="Zhang Y."/>
            <person name="Guo Z."/>
        </authorList>
    </citation>
    <scope>NUCLEOTIDE SEQUENCE</scope>
</reference>
<sequence>MKHEIPLSNCQNSMMQKRQCGGVVPSNISSYLLHLQNRFHPDGCELLSITMCFNQNQYDKEGARIQIEPGDRV</sequence>